<proteinExistence type="predicted"/>
<organism evidence="3 4">
    <name type="scientific">Cannabis sativa</name>
    <name type="common">Hemp</name>
    <name type="synonym">Marijuana</name>
    <dbReference type="NCBI Taxonomy" id="3483"/>
    <lineage>
        <taxon>Eukaryota</taxon>
        <taxon>Viridiplantae</taxon>
        <taxon>Streptophyta</taxon>
        <taxon>Embryophyta</taxon>
        <taxon>Tracheophyta</taxon>
        <taxon>Spermatophyta</taxon>
        <taxon>Magnoliopsida</taxon>
        <taxon>eudicotyledons</taxon>
        <taxon>Gunneridae</taxon>
        <taxon>Pentapetalae</taxon>
        <taxon>rosids</taxon>
        <taxon>fabids</taxon>
        <taxon>Rosales</taxon>
        <taxon>Cannabaceae</taxon>
        <taxon>Cannabis</taxon>
    </lineage>
</organism>
<reference evidence="3 4" key="1">
    <citation type="journal article" date="2020" name="bioRxiv">
        <title>Sequence and annotation of 42 cannabis genomes reveals extensive copy number variation in cannabinoid synthesis and pathogen resistance genes.</title>
        <authorList>
            <person name="Mckernan K.J."/>
            <person name="Helbert Y."/>
            <person name="Kane L.T."/>
            <person name="Ebling H."/>
            <person name="Zhang L."/>
            <person name="Liu B."/>
            <person name="Eaton Z."/>
            <person name="Mclaughlin S."/>
            <person name="Kingan S."/>
            <person name="Baybayan P."/>
            <person name="Concepcion G."/>
            <person name="Jordan M."/>
            <person name="Riva A."/>
            <person name="Barbazuk W."/>
            <person name="Harkins T."/>
        </authorList>
    </citation>
    <scope>NUCLEOTIDE SEQUENCE [LARGE SCALE GENOMIC DNA]</scope>
    <source>
        <strain evidence="4">cv. Jamaican Lion 4</strain>
        <tissue evidence="3">Leaf</tissue>
    </source>
</reference>
<evidence type="ECO:0000259" key="2">
    <source>
        <dbReference type="Pfam" id="PF14392"/>
    </source>
</evidence>
<dbReference type="Pfam" id="PF14392">
    <property type="entry name" value="zf-CCHC_4"/>
    <property type="match status" value="1"/>
</dbReference>
<dbReference type="SUPFAM" id="SSF56219">
    <property type="entry name" value="DNase I-like"/>
    <property type="match status" value="1"/>
</dbReference>
<gene>
    <name evidence="3" type="ORF">F8388_022041</name>
</gene>
<dbReference type="AlphaFoldDB" id="A0A7J6G7P9"/>
<dbReference type="Proteomes" id="UP000525078">
    <property type="component" value="Unassembled WGS sequence"/>
</dbReference>
<feature type="compositionally biased region" description="Polar residues" evidence="1">
    <location>
        <begin position="389"/>
        <end position="400"/>
    </location>
</feature>
<accession>A0A7J6G7P9</accession>
<dbReference type="InterPro" id="IPR036691">
    <property type="entry name" value="Endo/exonu/phosph_ase_sf"/>
</dbReference>
<dbReference type="Gene3D" id="3.60.10.10">
    <property type="entry name" value="Endonuclease/exonuclease/phosphatase"/>
    <property type="match status" value="1"/>
</dbReference>
<dbReference type="EMBL" id="JAATIP010000070">
    <property type="protein sequence ID" value="KAF4378954.1"/>
    <property type="molecule type" value="Genomic_DNA"/>
</dbReference>
<protein>
    <recommendedName>
        <fullName evidence="2">Zinc knuckle CX2CX4HX4C domain-containing protein</fullName>
    </recommendedName>
</protein>
<dbReference type="PANTHER" id="PTHR35218:SF9">
    <property type="entry name" value="ENDONUCLEASE_EXONUCLEASE_PHOSPHATASE DOMAIN-CONTAINING PROTEIN"/>
    <property type="match status" value="1"/>
</dbReference>
<comment type="caution">
    <text evidence="3">The sequence shown here is derived from an EMBL/GenBank/DDBJ whole genome shotgun (WGS) entry which is preliminary data.</text>
</comment>
<name>A0A7J6G7P9_CANSA</name>
<dbReference type="InterPro" id="IPR025836">
    <property type="entry name" value="Zn_knuckle_CX2CX4HX4C"/>
</dbReference>
<sequence length="608" mass="66336">MRRNGKRMRMQQWTVKLNDDEGEEKLVQATFKSVEDAKSVLGKQPWVFNGGLLILEKWPLSGNWGDAWLDKVLCWVKVKGLPIKLFTKKNVTRLGEMAGEVVEICWGDENRMFSNGYVRMRIGFLLNTSIFMGRFIPCGGKKHWIHFKFEHLPMLCFNRGIWGHEQKDCAGGMRRETDDAGNLVPKYGSWLKDDDPCPNGFVSAGIVNSTSPIDNGRHWGQERSSGNEGVVHGGPANHGGECTAEGGEQTVIRGVEEGVTKILEGAVNEQMDIMGHTLHVEPKEVKATTVGPSLKASIGPEIKGPECGIGPTMSNTHPCMDPTVASGSVHSTLPVVAIAKHDKKKGKNGEAAVAIDSEEIQRLRSKGKQVQQASVGVDGNENFAIGVSTGETRGPASTSGQRKRVSIKTRARLAKSNGNSRGHSKSVLEESKAQVGVPGGVFSVAESHTGGNHGGLGLGEKEVQLLVPEAQRLSATLQFGENFWSIDRVGLSGGLLLMWKEEVTVRVDSSSPCHIHAMIAGKDFLPWALTCFYGNPDASQRKFSWELLRNIRREVHGAWLCIGDFNEIVSLAEKVGGRINSAGAMEEFREVTDDCRLIDFSSSKTDLT</sequence>
<dbReference type="PANTHER" id="PTHR35218">
    <property type="entry name" value="RNASE H DOMAIN-CONTAINING PROTEIN"/>
    <property type="match status" value="1"/>
</dbReference>
<evidence type="ECO:0000313" key="4">
    <source>
        <dbReference type="Proteomes" id="UP000525078"/>
    </source>
</evidence>
<evidence type="ECO:0000256" key="1">
    <source>
        <dbReference type="SAM" id="MobiDB-lite"/>
    </source>
</evidence>
<evidence type="ECO:0000313" key="3">
    <source>
        <dbReference type="EMBL" id="KAF4378954.1"/>
    </source>
</evidence>
<feature type="region of interest" description="Disordered" evidence="1">
    <location>
        <begin position="217"/>
        <end position="244"/>
    </location>
</feature>
<feature type="domain" description="Zinc knuckle CX2CX4HX4C" evidence="2">
    <location>
        <begin position="134"/>
        <end position="169"/>
    </location>
</feature>
<feature type="region of interest" description="Disordered" evidence="1">
    <location>
        <begin position="386"/>
        <end position="407"/>
    </location>
</feature>